<organism evidence="1">
    <name type="scientific">Arundo donax</name>
    <name type="common">Giant reed</name>
    <name type="synonym">Donax arundinaceus</name>
    <dbReference type="NCBI Taxonomy" id="35708"/>
    <lineage>
        <taxon>Eukaryota</taxon>
        <taxon>Viridiplantae</taxon>
        <taxon>Streptophyta</taxon>
        <taxon>Embryophyta</taxon>
        <taxon>Tracheophyta</taxon>
        <taxon>Spermatophyta</taxon>
        <taxon>Magnoliopsida</taxon>
        <taxon>Liliopsida</taxon>
        <taxon>Poales</taxon>
        <taxon>Poaceae</taxon>
        <taxon>PACMAD clade</taxon>
        <taxon>Arundinoideae</taxon>
        <taxon>Arundineae</taxon>
        <taxon>Arundo</taxon>
    </lineage>
</organism>
<accession>A0A0A8ZGA4</accession>
<reference evidence="1" key="1">
    <citation type="submission" date="2014-09" db="EMBL/GenBank/DDBJ databases">
        <authorList>
            <person name="Magalhaes I.L.F."/>
            <person name="Oliveira U."/>
            <person name="Santos F.R."/>
            <person name="Vidigal T.H.D.A."/>
            <person name="Brescovit A.D."/>
            <person name="Santos A.J."/>
        </authorList>
    </citation>
    <scope>NUCLEOTIDE SEQUENCE</scope>
    <source>
        <tissue evidence="1">Shoot tissue taken approximately 20 cm above the soil surface</tissue>
    </source>
</reference>
<evidence type="ECO:0000313" key="1">
    <source>
        <dbReference type="EMBL" id="JAD33907.1"/>
    </source>
</evidence>
<reference evidence="1" key="2">
    <citation type="journal article" date="2015" name="Data Brief">
        <title>Shoot transcriptome of the giant reed, Arundo donax.</title>
        <authorList>
            <person name="Barrero R.A."/>
            <person name="Guerrero F.D."/>
            <person name="Moolhuijzen P."/>
            <person name="Goolsby J.A."/>
            <person name="Tidwell J."/>
            <person name="Bellgard S.E."/>
            <person name="Bellgard M.I."/>
        </authorList>
    </citation>
    <scope>NUCLEOTIDE SEQUENCE</scope>
    <source>
        <tissue evidence="1">Shoot tissue taken approximately 20 cm above the soil surface</tissue>
    </source>
</reference>
<name>A0A0A8ZGA4_ARUDO</name>
<sequence>MPVDYAHDMLDNNQTCQDFLHTHIIKTIHMKFPL</sequence>
<protein>
    <submittedName>
        <fullName evidence="1">Uncharacterized protein</fullName>
    </submittedName>
</protein>
<proteinExistence type="predicted"/>
<dbReference type="EMBL" id="GBRH01263988">
    <property type="protein sequence ID" value="JAD33907.1"/>
    <property type="molecule type" value="Transcribed_RNA"/>
</dbReference>
<dbReference type="AlphaFoldDB" id="A0A0A8ZGA4"/>